<dbReference type="RefSeq" id="WP_262886439.1">
    <property type="nucleotide sequence ID" value="NZ_JAASRN010000001.1"/>
</dbReference>
<comment type="caution">
    <text evidence="2">The sequence shown here is derived from an EMBL/GenBank/DDBJ whole genome shotgun (WGS) entry which is preliminary data.</text>
</comment>
<dbReference type="Proteomes" id="UP000537126">
    <property type="component" value="Unassembled WGS sequence"/>
</dbReference>
<protein>
    <submittedName>
        <fullName evidence="2">Uncharacterized protein</fullName>
    </submittedName>
</protein>
<gene>
    <name evidence="2" type="ORF">FHS56_000449</name>
</gene>
<reference evidence="2 3" key="1">
    <citation type="submission" date="2020-03" db="EMBL/GenBank/DDBJ databases">
        <title>Genomic Encyclopedia of Type Strains, Phase IV (KMG-IV): sequencing the most valuable type-strain genomes for metagenomic binning, comparative biology and taxonomic classification.</title>
        <authorList>
            <person name="Goeker M."/>
        </authorList>
    </citation>
    <scope>NUCLEOTIDE SEQUENCE [LARGE SCALE GENOMIC DNA]</scope>
    <source>
        <strain evidence="2 3">DSM 5718</strain>
    </source>
</reference>
<evidence type="ECO:0000313" key="2">
    <source>
        <dbReference type="EMBL" id="NIK72963.1"/>
    </source>
</evidence>
<evidence type="ECO:0000256" key="1">
    <source>
        <dbReference type="SAM" id="Phobius"/>
    </source>
</evidence>
<sequence>MKTLYEKRYKYSLDQVVWGKAKKKDRPLLMAILLLMLLLAAWLS</sequence>
<proteinExistence type="predicted"/>
<name>A0A846MN35_9BACT</name>
<dbReference type="EMBL" id="JAASRN010000001">
    <property type="protein sequence ID" value="NIK72963.1"/>
    <property type="molecule type" value="Genomic_DNA"/>
</dbReference>
<keyword evidence="1" id="KW-0472">Membrane</keyword>
<keyword evidence="1" id="KW-0812">Transmembrane</keyword>
<accession>A0A846MN35</accession>
<evidence type="ECO:0000313" key="3">
    <source>
        <dbReference type="Proteomes" id="UP000537126"/>
    </source>
</evidence>
<keyword evidence="1" id="KW-1133">Transmembrane helix</keyword>
<organism evidence="2 3">
    <name type="scientific">Thermonema lapsum</name>
    <dbReference type="NCBI Taxonomy" id="28195"/>
    <lineage>
        <taxon>Bacteria</taxon>
        <taxon>Pseudomonadati</taxon>
        <taxon>Bacteroidota</taxon>
        <taxon>Cytophagia</taxon>
        <taxon>Cytophagales</taxon>
        <taxon>Thermonemataceae</taxon>
        <taxon>Thermonema</taxon>
    </lineage>
</organism>
<feature type="transmembrane region" description="Helical" evidence="1">
    <location>
        <begin position="27"/>
        <end position="43"/>
    </location>
</feature>
<keyword evidence="3" id="KW-1185">Reference proteome</keyword>
<dbReference type="AlphaFoldDB" id="A0A846MN35"/>